<dbReference type="Proteomes" id="UP000614424">
    <property type="component" value="Unassembled WGS sequence"/>
</dbReference>
<evidence type="ECO:0000313" key="2">
    <source>
        <dbReference type="EMBL" id="MBC8317021.1"/>
    </source>
</evidence>
<evidence type="ECO:0000313" key="3">
    <source>
        <dbReference type="Proteomes" id="UP000614424"/>
    </source>
</evidence>
<dbReference type="InterPro" id="IPR036866">
    <property type="entry name" value="RibonucZ/Hydroxyglut_hydro"/>
</dbReference>
<comment type="caution">
    <text evidence="2">The sequence shown here is derived from an EMBL/GenBank/DDBJ whole genome shotgun (WGS) entry which is preliminary data.</text>
</comment>
<feature type="domain" description="Metallo-beta-lactamase" evidence="1">
    <location>
        <begin position="17"/>
        <end position="193"/>
    </location>
</feature>
<dbReference type="InterPro" id="IPR001279">
    <property type="entry name" value="Metallo-B-lactamas"/>
</dbReference>
<dbReference type="PANTHER" id="PTHR46018:SF2">
    <property type="entry name" value="ZINC PHOSPHODIESTERASE ELAC PROTEIN 1"/>
    <property type="match status" value="1"/>
</dbReference>
<organism evidence="2 3">
    <name type="scientific">Candidatus Desulfobia pelagia</name>
    <dbReference type="NCBI Taxonomy" id="2841692"/>
    <lineage>
        <taxon>Bacteria</taxon>
        <taxon>Pseudomonadati</taxon>
        <taxon>Thermodesulfobacteriota</taxon>
        <taxon>Desulfobulbia</taxon>
        <taxon>Desulfobulbales</taxon>
        <taxon>Desulfobulbaceae</taxon>
        <taxon>Candidatus Desulfobia</taxon>
    </lineage>
</organism>
<protein>
    <submittedName>
        <fullName evidence="2">MBL fold metallo-hydrolase</fullName>
    </submittedName>
</protein>
<dbReference type="AlphaFoldDB" id="A0A8J6NAF4"/>
<reference evidence="2 3" key="1">
    <citation type="submission" date="2020-08" db="EMBL/GenBank/DDBJ databases">
        <title>Bridging the membrane lipid divide: bacteria of the FCB group superphylum have the potential to synthesize archaeal ether lipids.</title>
        <authorList>
            <person name="Villanueva L."/>
            <person name="Von Meijenfeldt F.A.B."/>
            <person name="Westbye A.B."/>
            <person name="Yadav S."/>
            <person name="Hopmans E.C."/>
            <person name="Dutilh B.E."/>
            <person name="Sinninghe Damste J.S."/>
        </authorList>
    </citation>
    <scope>NUCLEOTIDE SEQUENCE [LARGE SCALE GENOMIC DNA]</scope>
    <source>
        <strain evidence="2">NIOZ-UU47</strain>
    </source>
</reference>
<dbReference type="GO" id="GO:0042781">
    <property type="term" value="F:3'-tRNA processing endoribonuclease activity"/>
    <property type="evidence" value="ECO:0007669"/>
    <property type="project" value="TreeGrafter"/>
</dbReference>
<name>A0A8J6NAF4_9BACT</name>
<dbReference type="SUPFAM" id="SSF56281">
    <property type="entry name" value="Metallo-hydrolase/oxidoreductase"/>
    <property type="match status" value="1"/>
</dbReference>
<gene>
    <name evidence="2" type="ORF">H8E41_03885</name>
</gene>
<proteinExistence type="predicted"/>
<evidence type="ECO:0000259" key="1">
    <source>
        <dbReference type="SMART" id="SM00849"/>
    </source>
</evidence>
<dbReference type="EMBL" id="JACNJZ010000065">
    <property type="protein sequence ID" value="MBC8317021.1"/>
    <property type="molecule type" value="Genomic_DNA"/>
</dbReference>
<sequence length="250" mass="28085">MEICFLGVGEACDARQPNTSIHVKTAGNERILLDCGFTVPHNYFALCDDPDELDAVWISHFHGDHFFGIPLLLLRFWQMGRSKPLQICGQAGIKEKIVQVMELAYPDFLRRLKFRLEIVELEPEGCMKTGSVLWKTAENVHSQRCLSVRIEDDSHSLFYSGDGKPTAKTLALASGCDLIIHESFWMNNVAPGHGNVKKSLEFAEKAKAKNLALVHVDRTERGEQYDRIVAAVQSVSFNAFLPESGDIFYL</sequence>
<dbReference type="SMART" id="SM00849">
    <property type="entry name" value="Lactamase_B"/>
    <property type="match status" value="1"/>
</dbReference>
<dbReference type="Gene3D" id="3.60.15.10">
    <property type="entry name" value="Ribonuclease Z/Hydroxyacylglutathione hydrolase-like"/>
    <property type="match status" value="1"/>
</dbReference>
<accession>A0A8J6NAF4</accession>
<dbReference type="Pfam" id="PF23023">
    <property type="entry name" value="Anti-Pycsar_Apyc1"/>
    <property type="match status" value="1"/>
</dbReference>
<dbReference type="PANTHER" id="PTHR46018">
    <property type="entry name" value="ZINC PHOSPHODIESTERASE ELAC PROTEIN 1"/>
    <property type="match status" value="1"/>
</dbReference>